<keyword evidence="1" id="KW-0131">Cell cycle</keyword>
<dbReference type="Proteomes" id="UP000192639">
    <property type="component" value="Unassembled WGS sequence"/>
</dbReference>
<feature type="coiled-coil region" evidence="2">
    <location>
        <begin position="27"/>
        <end position="54"/>
    </location>
</feature>
<evidence type="ECO:0000313" key="3">
    <source>
        <dbReference type="EMBL" id="ORD93281.1"/>
    </source>
</evidence>
<comment type="function">
    <text evidence="1">Acts as a component of the essential kinetochore-associated NDC80 complex, which is required for chromosome segregation and spindle checkpoint activity.</text>
</comment>
<dbReference type="OrthoDB" id="2195638at2759"/>
<keyword evidence="1" id="KW-0539">Nucleus</keyword>
<comment type="subunit">
    <text evidence="1">Component of the NDC80 complex.</text>
</comment>
<name>A0A1Y1S5L3_9MICR</name>
<accession>A0A1Y1S5L3</accession>
<dbReference type="InterPro" id="IPR013252">
    <property type="entry name" value="Ndc80_Spc24"/>
</dbReference>
<evidence type="ECO:0000256" key="1">
    <source>
        <dbReference type="RuleBase" id="RU368011"/>
    </source>
</evidence>
<dbReference type="VEuPathDB" id="MicrosporidiaDB:ECANGB1_351"/>
<protein>
    <recommendedName>
        <fullName evidence="1">Kinetochore protein Spc24</fullName>
    </recommendedName>
</protein>
<keyword evidence="4" id="KW-1185">Reference proteome</keyword>
<organism evidence="3 4">
    <name type="scientific">Enterospora canceri</name>
    <dbReference type="NCBI Taxonomy" id="1081671"/>
    <lineage>
        <taxon>Eukaryota</taxon>
        <taxon>Fungi</taxon>
        <taxon>Fungi incertae sedis</taxon>
        <taxon>Microsporidia</taxon>
        <taxon>Enterocytozoonidae</taxon>
        <taxon>Enterospora</taxon>
    </lineage>
</organism>
<keyword evidence="1" id="KW-0158">Chromosome</keyword>
<reference evidence="3 4" key="1">
    <citation type="journal article" date="2017" name="Environ. Microbiol.">
        <title>Decay of the glycolytic pathway and adaptation to intranuclear parasitism within Enterocytozoonidae microsporidia.</title>
        <authorList>
            <person name="Wiredu Boakye D."/>
            <person name="Jaroenlak P."/>
            <person name="Prachumwat A."/>
            <person name="Williams T.A."/>
            <person name="Bateman K.S."/>
            <person name="Itsathitphaisarn O."/>
            <person name="Sritunyalucksana K."/>
            <person name="Paszkiewicz K.H."/>
            <person name="Moore K.A."/>
            <person name="Stentiford G.D."/>
            <person name="Williams B.A."/>
        </authorList>
    </citation>
    <scope>NUCLEOTIDE SEQUENCE [LARGE SCALE GENOMIC DNA]</scope>
    <source>
        <strain evidence="3 4">GB1</strain>
    </source>
</reference>
<comment type="caution">
    <text evidence="3">The sequence shown here is derived from an EMBL/GenBank/DDBJ whole genome shotgun (WGS) entry which is preliminary data.</text>
</comment>
<gene>
    <name evidence="3" type="ORF">ECANGB1_351</name>
</gene>
<dbReference type="AlphaFoldDB" id="A0A1Y1S5L3"/>
<keyword evidence="1" id="KW-0132">Cell division</keyword>
<evidence type="ECO:0000313" key="4">
    <source>
        <dbReference type="Proteomes" id="UP000192639"/>
    </source>
</evidence>
<dbReference type="GO" id="GO:0005634">
    <property type="term" value="C:nucleus"/>
    <property type="evidence" value="ECO:0007669"/>
    <property type="project" value="UniProtKB-SubCell"/>
</dbReference>
<dbReference type="Pfam" id="PF08286">
    <property type="entry name" value="Spc24"/>
    <property type="match status" value="1"/>
</dbReference>
<keyword evidence="1" id="KW-0995">Kinetochore</keyword>
<keyword evidence="2" id="KW-0175">Coiled coil</keyword>
<comment type="similarity">
    <text evidence="1">Belongs to the SPC24 family.</text>
</comment>
<evidence type="ECO:0000256" key="2">
    <source>
        <dbReference type="SAM" id="Coils"/>
    </source>
</evidence>
<keyword evidence="1" id="KW-0498">Mitosis</keyword>
<dbReference type="GO" id="GO:0051301">
    <property type="term" value="P:cell division"/>
    <property type="evidence" value="ECO:0007669"/>
    <property type="project" value="UniProtKB-UniRule"/>
</dbReference>
<dbReference type="GO" id="GO:0000776">
    <property type="term" value="C:kinetochore"/>
    <property type="evidence" value="ECO:0007669"/>
    <property type="project" value="UniProtKB-KW"/>
</dbReference>
<comment type="subcellular location">
    <subcellularLocation>
        <location evidence="1">Nucleus</location>
    </subcellularLocation>
    <subcellularLocation>
        <location evidence="1">Chromosome</location>
        <location evidence="1">Centromere</location>
        <location evidence="1">Kinetochore</location>
    </subcellularLocation>
</comment>
<dbReference type="EMBL" id="LWDP01000121">
    <property type="protein sequence ID" value="ORD93281.1"/>
    <property type="molecule type" value="Genomic_DNA"/>
</dbReference>
<sequence length="119" mass="13491">MTSAQIAKRSHKFNSTRTSTFSTAKKVIELEQQVAQTEATLNDKIAEKQKLEAEVTKLSTPTVDSLTNAFYRGLGVDFVKQDGGIFARIKNKEKNDVFLLDLENDDQEKTCEEIWSLFE</sequence>
<proteinExistence type="inferred from homology"/>
<keyword evidence="1" id="KW-0137">Centromere</keyword>